<keyword evidence="13" id="KW-0675">Receptor</keyword>
<dbReference type="SUPFAM" id="SSF50911">
    <property type="entry name" value="Mannose 6-phosphate receptor domain"/>
    <property type="match status" value="1"/>
</dbReference>
<evidence type="ECO:0000256" key="6">
    <source>
        <dbReference type="ARBA" id="ARBA00023136"/>
    </source>
</evidence>
<dbReference type="InterPro" id="IPR044865">
    <property type="entry name" value="MRH_dom"/>
</dbReference>
<evidence type="ECO:0000256" key="8">
    <source>
        <dbReference type="ARBA" id="ARBA00023180"/>
    </source>
</evidence>
<evidence type="ECO:0000256" key="5">
    <source>
        <dbReference type="ARBA" id="ARBA00022989"/>
    </source>
</evidence>
<accession>A0A9P4M364</accession>
<dbReference type="InterPro" id="IPR028927">
    <property type="entry name" value="Man-6-P_rcpt"/>
</dbReference>
<feature type="region of interest" description="Disordered" evidence="9">
    <location>
        <begin position="319"/>
        <end position="346"/>
    </location>
</feature>
<dbReference type="GO" id="GO:0007034">
    <property type="term" value="P:vacuolar transport"/>
    <property type="evidence" value="ECO:0007669"/>
    <property type="project" value="TreeGrafter"/>
</dbReference>
<dbReference type="InterPro" id="IPR009011">
    <property type="entry name" value="Man6P_isomerase_rcpt-bd_dom_sf"/>
</dbReference>
<dbReference type="Proteomes" id="UP000799776">
    <property type="component" value="Unassembled WGS sequence"/>
</dbReference>
<keyword evidence="7" id="KW-1015">Disulfide bond</keyword>
<keyword evidence="8" id="KW-0325">Glycoprotein</keyword>
<evidence type="ECO:0000256" key="9">
    <source>
        <dbReference type="SAM" id="MobiDB-lite"/>
    </source>
</evidence>
<feature type="signal peptide" evidence="11">
    <location>
        <begin position="1"/>
        <end position="19"/>
    </location>
</feature>
<dbReference type="PANTHER" id="PTHR15071">
    <property type="entry name" value="MANNOSE-6-PHOSPHATE RECEPTOR FAMILY MEMBER"/>
    <property type="match status" value="1"/>
</dbReference>
<evidence type="ECO:0000256" key="11">
    <source>
        <dbReference type="SAM" id="SignalP"/>
    </source>
</evidence>
<keyword evidence="3 10" id="KW-0812">Transmembrane</keyword>
<comment type="caution">
    <text evidence="13">The sequence shown here is derived from an EMBL/GenBank/DDBJ whole genome shotgun (WGS) entry which is preliminary data.</text>
</comment>
<dbReference type="GO" id="GO:0010008">
    <property type="term" value="C:endosome membrane"/>
    <property type="evidence" value="ECO:0007669"/>
    <property type="project" value="UniProtKB-SubCell"/>
</dbReference>
<feature type="region of interest" description="Disordered" evidence="9">
    <location>
        <begin position="166"/>
        <end position="188"/>
    </location>
</feature>
<evidence type="ECO:0000259" key="12">
    <source>
        <dbReference type="PROSITE" id="PS51914"/>
    </source>
</evidence>
<dbReference type="Pfam" id="PF02157">
    <property type="entry name" value="Man-6-P_recep"/>
    <property type="match status" value="1"/>
</dbReference>
<evidence type="ECO:0000256" key="4">
    <source>
        <dbReference type="ARBA" id="ARBA00022729"/>
    </source>
</evidence>
<evidence type="ECO:0000313" key="13">
    <source>
        <dbReference type="EMBL" id="KAF2091539.1"/>
    </source>
</evidence>
<comment type="subcellular location">
    <subcellularLocation>
        <location evidence="1">Endomembrane system</location>
    </subcellularLocation>
</comment>
<evidence type="ECO:0000256" key="2">
    <source>
        <dbReference type="ARBA" id="ARBA00022448"/>
    </source>
</evidence>
<dbReference type="EMBL" id="ML978711">
    <property type="protein sequence ID" value="KAF2091539.1"/>
    <property type="molecule type" value="Genomic_DNA"/>
</dbReference>
<keyword evidence="5 10" id="KW-1133">Transmembrane helix</keyword>
<keyword evidence="2" id="KW-0813">Transport</keyword>
<sequence>MRFIFVCALVALLCSSSIAASSDEKKEKKAKPCTIHSPSSDRFFDLNPIHVPSPDSSNKKHDKDGKPITTSWQAKGYDYPANFTMNFCGPVIEQLDNVVDLKAADWGNVSAYYNKSGNIYSIGQQSSEPIFRGRKLVLEYTGGSYCSSGLSSRSAPSHVSDDFWASEKHKKDDDNDTAMAQPNGTDKRRKSSIISLLCEDNTMAGLDEASVAFVGASPDDCTYFFEARSRAACGGIEKAAQQVSPGGVFLIIALIAVMVYVLGGCVYQRTVMHQRGWRQLPNYSMWAGIAGFFSDMFIIATSSCSRCFPSRRGYSRVSMNGNGSRRGRDSDDENRLIDQLDEEWED</sequence>
<dbReference type="Gene3D" id="2.70.130.10">
    <property type="entry name" value="Mannose-6-phosphate receptor binding domain"/>
    <property type="match status" value="1"/>
</dbReference>
<evidence type="ECO:0000313" key="14">
    <source>
        <dbReference type="Proteomes" id="UP000799776"/>
    </source>
</evidence>
<dbReference type="PANTHER" id="PTHR15071:SF0">
    <property type="entry name" value="MANNOSE 6-PHOSPHATE RECEPTOR-LIKE PROTEIN 1"/>
    <property type="match status" value="1"/>
</dbReference>
<evidence type="ECO:0000256" key="1">
    <source>
        <dbReference type="ARBA" id="ARBA00004308"/>
    </source>
</evidence>
<keyword evidence="4 11" id="KW-0732">Signal</keyword>
<evidence type="ECO:0000256" key="3">
    <source>
        <dbReference type="ARBA" id="ARBA00022692"/>
    </source>
</evidence>
<feature type="chain" id="PRO_5040366576" evidence="11">
    <location>
        <begin position="20"/>
        <end position="346"/>
    </location>
</feature>
<keyword evidence="6 10" id="KW-0472">Membrane</keyword>
<reference evidence="13" key="1">
    <citation type="journal article" date="2020" name="Stud. Mycol.">
        <title>101 Dothideomycetes genomes: a test case for predicting lifestyles and emergence of pathogens.</title>
        <authorList>
            <person name="Haridas S."/>
            <person name="Albert R."/>
            <person name="Binder M."/>
            <person name="Bloem J."/>
            <person name="Labutti K."/>
            <person name="Salamov A."/>
            <person name="Andreopoulos B."/>
            <person name="Baker S."/>
            <person name="Barry K."/>
            <person name="Bills G."/>
            <person name="Bluhm B."/>
            <person name="Cannon C."/>
            <person name="Castanera R."/>
            <person name="Culley D."/>
            <person name="Daum C."/>
            <person name="Ezra D."/>
            <person name="Gonzalez J."/>
            <person name="Henrissat B."/>
            <person name="Kuo A."/>
            <person name="Liang C."/>
            <person name="Lipzen A."/>
            <person name="Lutzoni F."/>
            <person name="Magnuson J."/>
            <person name="Mondo S."/>
            <person name="Nolan M."/>
            <person name="Ohm R."/>
            <person name="Pangilinan J."/>
            <person name="Park H.-J."/>
            <person name="Ramirez L."/>
            <person name="Alfaro M."/>
            <person name="Sun H."/>
            <person name="Tritt A."/>
            <person name="Yoshinaga Y."/>
            <person name="Zwiers L.-H."/>
            <person name="Turgeon B."/>
            <person name="Goodwin S."/>
            <person name="Spatafora J."/>
            <person name="Crous P."/>
            <person name="Grigoriev I."/>
        </authorList>
    </citation>
    <scope>NUCLEOTIDE SEQUENCE</scope>
    <source>
        <strain evidence="13">CBS 121410</strain>
    </source>
</reference>
<dbReference type="GO" id="GO:0000139">
    <property type="term" value="C:Golgi membrane"/>
    <property type="evidence" value="ECO:0007669"/>
    <property type="project" value="UniProtKB-SubCell"/>
</dbReference>
<feature type="transmembrane region" description="Helical" evidence="10">
    <location>
        <begin position="247"/>
        <end position="268"/>
    </location>
</feature>
<organism evidence="13 14">
    <name type="scientific">Saccharata proteae CBS 121410</name>
    <dbReference type="NCBI Taxonomy" id="1314787"/>
    <lineage>
        <taxon>Eukaryota</taxon>
        <taxon>Fungi</taxon>
        <taxon>Dikarya</taxon>
        <taxon>Ascomycota</taxon>
        <taxon>Pezizomycotina</taxon>
        <taxon>Dothideomycetes</taxon>
        <taxon>Dothideomycetes incertae sedis</taxon>
        <taxon>Botryosphaeriales</taxon>
        <taxon>Saccharataceae</taxon>
        <taxon>Saccharata</taxon>
    </lineage>
</organism>
<proteinExistence type="predicted"/>
<feature type="transmembrane region" description="Helical" evidence="10">
    <location>
        <begin position="280"/>
        <end position="300"/>
    </location>
</feature>
<dbReference type="OrthoDB" id="4504960at2759"/>
<dbReference type="PROSITE" id="PS51914">
    <property type="entry name" value="MRH"/>
    <property type="match status" value="1"/>
</dbReference>
<feature type="compositionally biased region" description="Basic and acidic residues" evidence="9">
    <location>
        <begin position="326"/>
        <end position="338"/>
    </location>
</feature>
<name>A0A9P4M364_9PEZI</name>
<evidence type="ECO:0000256" key="10">
    <source>
        <dbReference type="SAM" id="Phobius"/>
    </source>
</evidence>
<gene>
    <name evidence="13" type="ORF">K490DRAFT_33134</name>
</gene>
<evidence type="ECO:0000256" key="7">
    <source>
        <dbReference type="ARBA" id="ARBA00023157"/>
    </source>
</evidence>
<dbReference type="GO" id="GO:0005770">
    <property type="term" value="C:late endosome"/>
    <property type="evidence" value="ECO:0007669"/>
    <property type="project" value="TreeGrafter"/>
</dbReference>
<protein>
    <submittedName>
        <fullName evidence="13">Mannose 6-phosphate receptor domain-containing protein</fullName>
    </submittedName>
</protein>
<keyword evidence="14" id="KW-1185">Reference proteome</keyword>
<feature type="domain" description="MRH" evidence="12">
    <location>
        <begin position="31"/>
        <end position="235"/>
    </location>
</feature>
<dbReference type="AlphaFoldDB" id="A0A9P4M364"/>